<organism evidence="1 2">
    <name type="scientific">Burkholderia mayonis</name>
    <dbReference type="NCBI Taxonomy" id="1385591"/>
    <lineage>
        <taxon>Bacteria</taxon>
        <taxon>Pseudomonadati</taxon>
        <taxon>Pseudomonadota</taxon>
        <taxon>Betaproteobacteria</taxon>
        <taxon>Burkholderiales</taxon>
        <taxon>Burkholderiaceae</taxon>
        <taxon>Burkholderia</taxon>
        <taxon>pseudomallei group</taxon>
    </lineage>
</organism>
<dbReference type="Proteomes" id="UP000067711">
    <property type="component" value="Chromosome 2"/>
</dbReference>
<sequence length="65" mass="7019">MAKSIDVYRIAAQQKLASVTLGAYCSDSRYAAHAGSRFRRTDAATSRRRAPFGVRKALTVVVAAC</sequence>
<proteinExistence type="predicted"/>
<dbReference type="RefSeq" id="WP_066486623.1">
    <property type="nucleotide sequence ID" value="NZ_CP013388.1"/>
</dbReference>
<name>A0A1B4FV90_9BURK</name>
<protein>
    <submittedName>
        <fullName evidence="1">Uncharacterized protein</fullName>
    </submittedName>
</protein>
<evidence type="ECO:0000313" key="1">
    <source>
        <dbReference type="EMBL" id="AOJ07511.1"/>
    </source>
</evidence>
<evidence type="ECO:0000313" key="2">
    <source>
        <dbReference type="Proteomes" id="UP000067711"/>
    </source>
</evidence>
<dbReference type="AlphaFoldDB" id="A0A1B4FV90"/>
<accession>A0A1B4FV90</accession>
<dbReference type="EMBL" id="CP013388">
    <property type="protein sequence ID" value="AOJ07511.1"/>
    <property type="molecule type" value="Genomic_DNA"/>
</dbReference>
<gene>
    <name evidence="1" type="ORF">WS71_09455</name>
</gene>
<reference evidence="1 2" key="1">
    <citation type="submission" date="2015-12" db="EMBL/GenBank/DDBJ databases">
        <title>Diversity of Burkholderia near neighbor genomes.</title>
        <authorList>
            <person name="Sahl J."/>
            <person name="Wagner D."/>
            <person name="Keim P."/>
        </authorList>
    </citation>
    <scope>NUCLEOTIDE SEQUENCE [LARGE SCALE GENOMIC DNA]</scope>
    <source>
        <strain evidence="1 2">BDU8</strain>
    </source>
</reference>